<dbReference type="SMART" id="SM00369">
    <property type="entry name" value="LRR_TYP"/>
    <property type="match status" value="4"/>
</dbReference>
<dbReference type="FunFam" id="3.40.50.10140:FF:000001">
    <property type="entry name" value="Toll-like receptor 2"/>
    <property type="match status" value="1"/>
</dbReference>
<dbReference type="EMBL" id="KK119042">
    <property type="protein sequence ID" value="KFM74476.1"/>
    <property type="molecule type" value="Genomic_DNA"/>
</dbReference>
<dbReference type="InterPro" id="IPR032675">
    <property type="entry name" value="LRR_dom_sf"/>
</dbReference>
<gene>
    <name evidence="15" type="ORF">X975_21253</name>
</gene>
<dbReference type="OMA" id="RPWVLNE"/>
<dbReference type="STRING" id="407821.A0A087UAT7"/>
<evidence type="ECO:0000256" key="4">
    <source>
        <dbReference type="ARBA" id="ARBA00022614"/>
    </source>
</evidence>
<evidence type="ECO:0000256" key="10">
    <source>
        <dbReference type="ARBA" id="ARBA00023136"/>
    </source>
</evidence>
<dbReference type="AlphaFoldDB" id="A0A087UAT7"/>
<evidence type="ECO:0000256" key="1">
    <source>
        <dbReference type="ARBA" id="ARBA00004479"/>
    </source>
</evidence>
<dbReference type="Pfam" id="PF01582">
    <property type="entry name" value="TIR"/>
    <property type="match status" value="1"/>
</dbReference>
<dbReference type="PANTHER" id="PTHR24365">
    <property type="entry name" value="TOLL-LIKE RECEPTOR"/>
    <property type="match status" value="1"/>
</dbReference>
<proteinExistence type="inferred from homology"/>
<feature type="domain" description="TIR" evidence="14">
    <location>
        <begin position="488"/>
        <end position="628"/>
    </location>
</feature>
<dbReference type="InterPro" id="IPR001611">
    <property type="entry name" value="Leu-rich_rpt"/>
</dbReference>
<evidence type="ECO:0000256" key="5">
    <source>
        <dbReference type="ARBA" id="ARBA00022692"/>
    </source>
</evidence>
<evidence type="ECO:0000259" key="14">
    <source>
        <dbReference type="PROSITE" id="PS50104"/>
    </source>
</evidence>
<evidence type="ECO:0000313" key="15">
    <source>
        <dbReference type="EMBL" id="KFM74476.1"/>
    </source>
</evidence>
<dbReference type="PANTHER" id="PTHR24365:SF530">
    <property type="entry name" value="MSTPROX-RELATED"/>
    <property type="match status" value="1"/>
</dbReference>
<evidence type="ECO:0000256" key="8">
    <source>
        <dbReference type="ARBA" id="ARBA00022859"/>
    </source>
</evidence>
<dbReference type="Proteomes" id="UP000054359">
    <property type="component" value="Unassembled WGS sequence"/>
</dbReference>
<dbReference type="PROSITE" id="PS50104">
    <property type="entry name" value="TIR"/>
    <property type="match status" value="1"/>
</dbReference>
<comment type="similarity">
    <text evidence="2">Belongs to the Toll-like receptor family.</text>
</comment>
<name>A0A087UAT7_STEMI</name>
<dbReference type="InterPro" id="IPR003591">
    <property type="entry name" value="Leu-rich_rpt_typical-subtyp"/>
</dbReference>
<evidence type="ECO:0000256" key="7">
    <source>
        <dbReference type="ARBA" id="ARBA00022737"/>
    </source>
</evidence>
<feature type="non-terminal residue" evidence="15">
    <location>
        <position position="641"/>
    </location>
</feature>
<comment type="subcellular location">
    <subcellularLocation>
        <location evidence="1">Membrane</location>
        <topology evidence="1">Single-pass type I membrane protein</topology>
    </subcellularLocation>
</comment>
<evidence type="ECO:0000256" key="9">
    <source>
        <dbReference type="ARBA" id="ARBA00022989"/>
    </source>
</evidence>
<keyword evidence="12" id="KW-0325">Glycoprotein</keyword>
<sequence>MLIRWIDETDFLPLMNSSLEALDLSSCMVTVIEEAAFKPLTSLSSLNMSLNPMSETAFRNMSYSLHIESLREFLAEEMTHMSYFSAAFLYWLRGSNIESLYLSRNRLVSFPVGNYPKLRVLELIRCNVVLRDDAFIGMPNLEFLTVKEHEVPVIGSQFLTNRRLKILDLSNYIGLTAYSLFEIKDYAFKNQINLEVLYLSYLPIRKSIRRHTFSGLVNLRKLILSSGFVELIEERAFEDLNSLIHLDMSYHLISTLSNETFFGLKSVKNIDLRGNEISFLNDIHPFLQTPNLEILTLNSNKIINIPGHIFLNLSYISVIQAADNLIQPWKEEMLPKSSNISALIVAKNRITHFTREMFNDVKQLEFFDFSENPINCSSCSTTELQKWMNQTNISISRLYIADEYACKEPSSLEGVYILDANLSSVLTHCLPVEYDIAKVLYCTFVPLFMLGFIAAFVWHQWKWNIRYFIFLARSRARRYKAQVTADRYAFDAFISYCEKDLPWIRKELVPNIEDGEPTIRLCLPDRNFDAAHSTMDNVAAAIEHSRTTVLVLSNEYMDSNWCRFDMEMAQHKLFEDTRSGLILILLEAIHKCKMTKNLQYVIRTRTCIAWTNNLTGQKLFWERLRAAIMKPEDKGILTHIT</sequence>
<dbReference type="InterPro" id="IPR035897">
    <property type="entry name" value="Toll_tir_struct_dom_sf"/>
</dbReference>
<dbReference type="GO" id="GO:0038023">
    <property type="term" value="F:signaling receptor activity"/>
    <property type="evidence" value="ECO:0007669"/>
    <property type="project" value="TreeGrafter"/>
</dbReference>
<evidence type="ECO:0000313" key="16">
    <source>
        <dbReference type="Proteomes" id="UP000054359"/>
    </source>
</evidence>
<dbReference type="PROSITE" id="PS51450">
    <property type="entry name" value="LRR"/>
    <property type="match status" value="1"/>
</dbReference>
<dbReference type="GO" id="GO:0007165">
    <property type="term" value="P:signal transduction"/>
    <property type="evidence" value="ECO:0007669"/>
    <property type="project" value="InterPro"/>
</dbReference>
<dbReference type="SMART" id="SM00255">
    <property type="entry name" value="TIR"/>
    <property type="match status" value="1"/>
</dbReference>
<dbReference type="SUPFAM" id="SSF52200">
    <property type="entry name" value="Toll/Interleukin receptor TIR domain"/>
    <property type="match status" value="1"/>
</dbReference>
<evidence type="ECO:0000256" key="12">
    <source>
        <dbReference type="ARBA" id="ARBA00023180"/>
    </source>
</evidence>
<keyword evidence="9 13" id="KW-1133">Transmembrane helix</keyword>
<keyword evidence="4" id="KW-0433">Leucine-rich repeat</keyword>
<evidence type="ECO:0000256" key="11">
    <source>
        <dbReference type="ARBA" id="ARBA00023170"/>
    </source>
</evidence>
<dbReference type="SUPFAM" id="SSF52058">
    <property type="entry name" value="L domain-like"/>
    <property type="match status" value="2"/>
</dbReference>
<evidence type="ECO:0000256" key="13">
    <source>
        <dbReference type="SAM" id="Phobius"/>
    </source>
</evidence>
<dbReference type="Pfam" id="PF13855">
    <property type="entry name" value="LRR_8"/>
    <property type="match status" value="1"/>
</dbReference>
<dbReference type="Gene3D" id="3.40.50.10140">
    <property type="entry name" value="Toll/interleukin-1 receptor homology (TIR) domain"/>
    <property type="match status" value="1"/>
</dbReference>
<evidence type="ECO:0000256" key="3">
    <source>
        <dbReference type="ARBA" id="ARBA00022588"/>
    </source>
</evidence>
<keyword evidence="5 13" id="KW-0812">Transmembrane</keyword>
<keyword evidence="10 13" id="KW-0472">Membrane</keyword>
<keyword evidence="11 15" id="KW-0675">Receptor</keyword>
<keyword evidence="8" id="KW-0391">Immunity</keyword>
<evidence type="ECO:0000256" key="6">
    <source>
        <dbReference type="ARBA" id="ARBA00022729"/>
    </source>
</evidence>
<dbReference type="Gene3D" id="3.80.10.10">
    <property type="entry name" value="Ribonuclease Inhibitor"/>
    <property type="match status" value="1"/>
</dbReference>
<feature type="transmembrane region" description="Helical" evidence="13">
    <location>
        <begin position="438"/>
        <end position="458"/>
    </location>
</feature>
<dbReference type="OrthoDB" id="6160824at2759"/>
<reference evidence="15 16" key="1">
    <citation type="submission" date="2013-11" db="EMBL/GenBank/DDBJ databases">
        <title>Genome sequencing of Stegodyphus mimosarum.</title>
        <authorList>
            <person name="Bechsgaard J."/>
        </authorList>
    </citation>
    <scope>NUCLEOTIDE SEQUENCE [LARGE SCALE GENOMIC DNA]</scope>
</reference>
<protein>
    <submittedName>
        <fullName evidence="15">Toll-like receptor 13</fullName>
    </submittedName>
</protein>
<accession>A0A087UAT7</accession>
<evidence type="ECO:0000256" key="2">
    <source>
        <dbReference type="ARBA" id="ARBA00009634"/>
    </source>
</evidence>
<keyword evidence="16" id="KW-1185">Reference proteome</keyword>
<dbReference type="GO" id="GO:0045087">
    <property type="term" value="P:innate immune response"/>
    <property type="evidence" value="ECO:0007669"/>
    <property type="project" value="UniProtKB-KW"/>
</dbReference>
<keyword evidence="6" id="KW-0732">Signal</keyword>
<dbReference type="GO" id="GO:0005886">
    <property type="term" value="C:plasma membrane"/>
    <property type="evidence" value="ECO:0007669"/>
    <property type="project" value="TreeGrafter"/>
</dbReference>
<organism evidence="15 16">
    <name type="scientific">Stegodyphus mimosarum</name>
    <name type="common">African social velvet spider</name>
    <dbReference type="NCBI Taxonomy" id="407821"/>
    <lineage>
        <taxon>Eukaryota</taxon>
        <taxon>Metazoa</taxon>
        <taxon>Ecdysozoa</taxon>
        <taxon>Arthropoda</taxon>
        <taxon>Chelicerata</taxon>
        <taxon>Arachnida</taxon>
        <taxon>Araneae</taxon>
        <taxon>Araneomorphae</taxon>
        <taxon>Entelegynae</taxon>
        <taxon>Eresoidea</taxon>
        <taxon>Eresidae</taxon>
        <taxon>Stegodyphus</taxon>
    </lineage>
</organism>
<keyword evidence="7" id="KW-0677">Repeat</keyword>
<keyword evidence="3" id="KW-0399">Innate immunity</keyword>
<dbReference type="InterPro" id="IPR000157">
    <property type="entry name" value="TIR_dom"/>
</dbReference>